<name>A0ABX1G4K1_9MICC</name>
<dbReference type="Proteomes" id="UP000746595">
    <property type="component" value="Unassembled WGS sequence"/>
</dbReference>
<comment type="caution">
    <text evidence="2">The sequence shown here is derived from an EMBL/GenBank/DDBJ whole genome shotgun (WGS) entry which is preliminary data.</text>
</comment>
<reference evidence="2 3" key="1">
    <citation type="submission" date="2020-04" db="EMBL/GenBank/DDBJ databases">
        <title>Paeniglutamicibacter sp. ANT13_2, a novel actinomycete isolated from sediment in Antarctica.</title>
        <authorList>
            <person name="Sakdapetsiri C."/>
            <person name="Pinyakong O."/>
        </authorList>
    </citation>
    <scope>NUCLEOTIDE SEQUENCE [LARGE SCALE GENOMIC DNA]</scope>
    <source>
        <strain evidence="2 3">ANT13_2</strain>
    </source>
</reference>
<feature type="transmembrane region" description="Helical" evidence="1">
    <location>
        <begin position="100"/>
        <end position="122"/>
    </location>
</feature>
<dbReference type="RefSeq" id="WP_132363838.1">
    <property type="nucleotide sequence ID" value="NZ_JAAWVT010000003.1"/>
</dbReference>
<accession>A0ABX1G4K1</accession>
<keyword evidence="3" id="KW-1185">Reference proteome</keyword>
<evidence type="ECO:0000256" key="1">
    <source>
        <dbReference type="SAM" id="Phobius"/>
    </source>
</evidence>
<proteinExistence type="predicted"/>
<keyword evidence="1" id="KW-0812">Transmembrane</keyword>
<feature type="transmembrane region" description="Helical" evidence="1">
    <location>
        <begin position="56"/>
        <end position="79"/>
    </location>
</feature>
<sequence>MLLPVWIFGIAFLGLVTAGAVSSQFGEETERTAIIAVVTASPDFLFVRVMPDGTSIGAVVFFQSHAFTAVLAGLMRTFLVIHHTHTDEELGRAELIGSTLLLGTAAILAVAVGFVAAGLPMVG</sequence>
<keyword evidence="1" id="KW-1133">Transmembrane helix</keyword>
<evidence type="ECO:0000313" key="2">
    <source>
        <dbReference type="EMBL" id="NKG20933.1"/>
    </source>
</evidence>
<evidence type="ECO:0000313" key="3">
    <source>
        <dbReference type="Proteomes" id="UP000746595"/>
    </source>
</evidence>
<keyword evidence="1" id="KW-0472">Membrane</keyword>
<organism evidence="2 3">
    <name type="scientific">Paeniglutamicibacter terrestris</name>
    <dbReference type="NCBI Taxonomy" id="2723403"/>
    <lineage>
        <taxon>Bacteria</taxon>
        <taxon>Bacillati</taxon>
        <taxon>Actinomycetota</taxon>
        <taxon>Actinomycetes</taxon>
        <taxon>Micrococcales</taxon>
        <taxon>Micrococcaceae</taxon>
        <taxon>Paeniglutamicibacter</taxon>
    </lineage>
</organism>
<gene>
    <name evidence="2" type="ORF">HED64_09485</name>
</gene>
<protein>
    <submittedName>
        <fullName evidence="2">Uncharacterized protein</fullName>
    </submittedName>
</protein>
<dbReference type="EMBL" id="JAAWVT010000003">
    <property type="protein sequence ID" value="NKG20933.1"/>
    <property type="molecule type" value="Genomic_DNA"/>
</dbReference>